<name>A0AAV4FH53_9GAST</name>
<evidence type="ECO:0000256" key="2">
    <source>
        <dbReference type="SAM" id="SignalP"/>
    </source>
</evidence>
<dbReference type="SUPFAM" id="SSF56436">
    <property type="entry name" value="C-type lectin-like"/>
    <property type="match status" value="1"/>
</dbReference>
<dbReference type="InterPro" id="IPR050801">
    <property type="entry name" value="Ca-Dep_Lectins_ImmuneDev"/>
</dbReference>
<proteinExistence type="predicted"/>
<dbReference type="PANTHER" id="PTHR22801:SF63">
    <property type="entry name" value="C-TYPE LECTIN DOMAIN-CONTAINING PROTEIN"/>
    <property type="match status" value="1"/>
</dbReference>
<dbReference type="InterPro" id="IPR018378">
    <property type="entry name" value="C-type_lectin_CS"/>
</dbReference>
<evidence type="ECO:0000259" key="3">
    <source>
        <dbReference type="PROSITE" id="PS50041"/>
    </source>
</evidence>
<dbReference type="Pfam" id="PF00059">
    <property type="entry name" value="Lectin_C"/>
    <property type="match status" value="1"/>
</dbReference>
<feature type="domain" description="C-type lectin" evidence="3">
    <location>
        <begin position="141"/>
        <end position="255"/>
    </location>
</feature>
<accession>A0AAV4FH53</accession>
<feature type="signal peptide" evidence="2">
    <location>
        <begin position="1"/>
        <end position="29"/>
    </location>
</feature>
<sequence length="263" mass="29225">MCRRNLSLRSQTSKLVLILSVVNLPSAAGSENCTTAKLKFSPGSATSISPFVPDRLMSPGWSNVYSAGQCVLKTLFFFPMSRGFLYNNISGLCTPLLWLKGSRAENAKAMTPEEGTLYLVKEICRDDFNLQEYGSEGRLMCLQDSTSYGTYLEATSACNASQSHLIAVKTAEILEVVRAIAAGIERWVGMDDLDRNGTYVWQSDGTTLTDEEKLAVFGPGEPNSENANVHCVYYYRETQKLHDKTCMHKHRFICEISLPIFDV</sequence>
<dbReference type="Gene3D" id="3.10.100.10">
    <property type="entry name" value="Mannose-Binding Protein A, subunit A"/>
    <property type="match status" value="1"/>
</dbReference>
<keyword evidence="2" id="KW-0732">Signal</keyword>
<gene>
    <name evidence="4" type="ORF">ElyMa_002120800</name>
</gene>
<protein>
    <submittedName>
        <fullName evidence="4">C-type lectin-related protein 4</fullName>
    </submittedName>
</protein>
<comment type="caution">
    <text evidence="4">The sequence shown here is derived from an EMBL/GenBank/DDBJ whole genome shotgun (WGS) entry which is preliminary data.</text>
</comment>
<dbReference type="InterPro" id="IPR016187">
    <property type="entry name" value="CTDL_fold"/>
</dbReference>
<dbReference type="InterPro" id="IPR016186">
    <property type="entry name" value="C-type_lectin-like/link_sf"/>
</dbReference>
<reference evidence="4 5" key="1">
    <citation type="journal article" date="2021" name="Elife">
        <title>Chloroplast acquisition without the gene transfer in kleptoplastic sea slugs, Plakobranchus ocellatus.</title>
        <authorList>
            <person name="Maeda T."/>
            <person name="Takahashi S."/>
            <person name="Yoshida T."/>
            <person name="Shimamura S."/>
            <person name="Takaki Y."/>
            <person name="Nagai Y."/>
            <person name="Toyoda A."/>
            <person name="Suzuki Y."/>
            <person name="Arimoto A."/>
            <person name="Ishii H."/>
            <person name="Satoh N."/>
            <person name="Nishiyama T."/>
            <person name="Hasebe M."/>
            <person name="Maruyama T."/>
            <person name="Minagawa J."/>
            <person name="Obokata J."/>
            <person name="Shigenobu S."/>
        </authorList>
    </citation>
    <scope>NUCLEOTIDE SEQUENCE [LARGE SCALE GENOMIC DNA]</scope>
</reference>
<evidence type="ECO:0000256" key="1">
    <source>
        <dbReference type="ARBA" id="ARBA00023157"/>
    </source>
</evidence>
<dbReference type="PROSITE" id="PS00615">
    <property type="entry name" value="C_TYPE_LECTIN_1"/>
    <property type="match status" value="1"/>
</dbReference>
<dbReference type="PROSITE" id="PS50041">
    <property type="entry name" value="C_TYPE_LECTIN_2"/>
    <property type="match status" value="1"/>
</dbReference>
<dbReference type="SMART" id="SM00034">
    <property type="entry name" value="CLECT"/>
    <property type="match status" value="1"/>
</dbReference>
<dbReference type="CDD" id="cd00037">
    <property type="entry name" value="CLECT"/>
    <property type="match status" value="1"/>
</dbReference>
<evidence type="ECO:0000313" key="4">
    <source>
        <dbReference type="EMBL" id="GFR72743.1"/>
    </source>
</evidence>
<dbReference type="PANTHER" id="PTHR22801">
    <property type="entry name" value="LITHOSTATHINE"/>
    <property type="match status" value="1"/>
</dbReference>
<dbReference type="EMBL" id="BMAT01004404">
    <property type="protein sequence ID" value="GFR72743.1"/>
    <property type="molecule type" value="Genomic_DNA"/>
</dbReference>
<dbReference type="Proteomes" id="UP000762676">
    <property type="component" value="Unassembled WGS sequence"/>
</dbReference>
<dbReference type="InterPro" id="IPR001304">
    <property type="entry name" value="C-type_lectin-like"/>
</dbReference>
<keyword evidence="5" id="KW-1185">Reference proteome</keyword>
<feature type="chain" id="PRO_5043472700" evidence="2">
    <location>
        <begin position="30"/>
        <end position="263"/>
    </location>
</feature>
<dbReference type="AlphaFoldDB" id="A0AAV4FH53"/>
<keyword evidence="1" id="KW-1015">Disulfide bond</keyword>
<evidence type="ECO:0000313" key="5">
    <source>
        <dbReference type="Proteomes" id="UP000762676"/>
    </source>
</evidence>
<organism evidence="4 5">
    <name type="scientific">Elysia marginata</name>
    <dbReference type="NCBI Taxonomy" id="1093978"/>
    <lineage>
        <taxon>Eukaryota</taxon>
        <taxon>Metazoa</taxon>
        <taxon>Spiralia</taxon>
        <taxon>Lophotrochozoa</taxon>
        <taxon>Mollusca</taxon>
        <taxon>Gastropoda</taxon>
        <taxon>Heterobranchia</taxon>
        <taxon>Euthyneura</taxon>
        <taxon>Panpulmonata</taxon>
        <taxon>Sacoglossa</taxon>
        <taxon>Placobranchoidea</taxon>
        <taxon>Plakobranchidae</taxon>
        <taxon>Elysia</taxon>
    </lineage>
</organism>